<comment type="similarity">
    <text evidence="4 11">Belongs to the OST1 family.</text>
</comment>
<evidence type="ECO:0000256" key="1">
    <source>
        <dbReference type="ARBA" id="ARBA00002791"/>
    </source>
</evidence>
<evidence type="ECO:0000256" key="3">
    <source>
        <dbReference type="ARBA" id="ARBA00004922"/>
    </source>
</evidence>
<evidence type="ECO:0000256" key="4">
    <source>
        <dbReference type="ARBA" id="ARBA00008905"/>
    </source>
</evidence>
<protein>
    <recommendedName>
        <fullName evidence="5 11">Dolichyl-diphosphooligosaccharide--protein glycosyltransferase subunit 1</fullName>
    </recommendedName>
</protein>
<keyword evidence="6 11" id="KW-0812">Transmembrane</keyword>
<name>A0A7R9ERA1_9NEOP</name>
<evidence type="ECO:0000256" key="2">
    <source>
        <dbReference type="ARBA" id="ARBA00004115"/>
    </source>
</evidence>
<evidence type="ECO:0000256" key="5">
    <source>
        <dbReference type="ARBA" id="ARBA00017611"/>
    </source>
</evidence>
<dbReference type="Pfam" id="PF04597">
    <property type="entry name" value="Ribophorin_I"/>
    <property type="match status" value="1"/>
</dbReference>
<dbReference type="GO" id="GO:0018279">
    <property type="term" value="P:protein N-linked glycosylation via asparagine"/>
    <property type="evidence" value="ECO:0007669"/>
    <property type="project" value="TreeGrafter"/>
</dbReference>
<evidence type="ECO:0000256" key="8">
    <source>
        <dbReference type="ARBA" id="ARBA00022824"/>
    </source>
</evidence>
<dbReference type="AlphaFoldDB" id="A0A7R9ERA1"/>
<comment type="subunit">
    <text evidence="11">Component of the oligosaccharyltransferase (OST) complex.</text>
</comment>
<evidence type="ECO:0000256" key="10">
    <source>
        <dbReference type="ARBA" id="ARBA00023136"/>
    </source>
</evidence>
<comment type="function">
    <text evidence="1 11">Subunit of the oligosaccharyl transferase (OST) complex that catalyzes the initial transfer of a defined glycan (Glc(3)Man(9)GlcNAc(2) in eukaryotes) from the lipid carrier dolichol-pyrophosphate to an asparagine residue within an Asn-X-Ser/Thr consensus motif in nascent polypeptide chains, the first step in protein N-glycosylation. N-glycosylation occurs cotranslationally and the complex associates with the Sec61 complex at the channel-forming translocon complex that mediates protein translocation across the endoplasmic reticulum (ER). All subunits are required for a maximal enzyme activity.</text>
</comment>
<keyword evidence="7 11" id="KW-0732">Signal</keyword>
<dbReference type="EMBL" id="OD564661">
    <property type="protein sequence ID" value="CAD7439350.1"/>
    <property type="molecule type" value="Genomic_DNA"/>
</dbReference>
<evidence type="ECO:0000256" key="9">
    <source>
        <dbReference type="ARBA" id="ARBA00022989"/>
    </source>
</evidence>
<gene>
    <name evidence="12" type="ORF">TBIB3V08_LOCUS1917</name>
</gene>
<evidence type="ECO:0000313" key="12">
    <source>
        <dbReference type="EMBL" id="CAD7439350.1"/>
    </source>
</evidence>
<comment type="pathway">
    <text evidence="3 11">Protein modification; protein glycosylation.</text>
</comment>
<reference evidence="12" key="1">
    <citation type="submission" date="2020-11" db="EMBL/GenBank/DDBJ databases">
        <authorList>
            <person name="Tran Van P."/>
        </authorList>
    </citation>
    <scope>NUCLEOTIDE SEQUENCE</scope>
</reference>
<organism evidence="12">
    <name type="scientific">Timema bartmani</name>
    <dbReference type="NCBI Taxonomy" id="61472"/>
    <lineage>
        <taxon>Eukaryota</taxon>
        <taxon>Metazoa</taxon>
        <taxon>Ecdysozoa</taxon>
        <taxon>Arthropoda</taxon>
        <taxon>Hexapoda</taxon>
        <taxon>Insecta</taxon>
        <taxon>Pterygota</taxon>
        <taxon>Neoptera</taxon>
        <taxon>Polyneoptera</taxon>
        <taxon>Phasmatodea</taxon>
        <taxon>Timematodea</taxon>
        <taxon>Timematoidea</taxon>
        <taxon>Timematidae</taxon>
        <taxon>Timema</taxon>
    </lineage>
</organism>
<keyword evidence="8 11" id="KW-0256">Endoplasmic reticulum</keyword>
<feature type="signal peptide" evidence="11">
    <location>
        <begin position="1"/>
        <end position="20"/>
    </location>
</feature>
<evidence type="ECO:0000256" key="11">
    <source>
        <dbReference type="RuleBase" id="RU361143"/>
    </source>
</evidence>
<proteinExistence type="inferred from homology"/>
<dbReference type="InterPro" id="IPR007676">
    <property type="entry name" value="Ribophorin_I"/>
</dbReference>
<dbReference type="GO" id="GO:0008250">
    <property type="term" value="C:oligosaccharyltransferase complex"/>
    <property type="evidence" value="ECO:0007669"/>
    <property type="project" value="UniProtKB-UniRule"/>
</dbReference>
<dbReference type="PANTHER" id="PTHR21049">
    <property type="entry name" value="RIBOPHORIN I"/>
    <property type="match status" value="1"/>
</dbReference>
<keyword evidence="10 11" id="KW-0472">Membrane</keyword>
<dbReference type="PANTHER" id="PTHR21049:SF0">
    <property type="entry name" value="DOLICHYL-DIPHOSPHOOLIGOSACCHARIDE--PROTEIN GLYCOSYLTRANSFERASE SUBUNIT 1"/>
    <property type="match status" value="1"/>
</dbReference>
<comment type="subcellular location">
    <subcellularLocation>
        <location evidence="2 11">Endoplasmic reticulum membrane</location>
        <topology evidence="2 11">Single-pass type I membrane protein</topology>
    </subcellularLocation>
</comment>
<dbReference type="UniPathway" id="UPA00378"/>
<feature type="chain" id="PRO_5031600422" description="Dolichyl-diphosphooligosaccharide--protein glycosyltransferase subunit 1" evidence="11">
    <location>
        <begin position="21"/>
        <end position="603"/>
    </location>
</feature>
<feature type="transmembrane region" description="Helical" evidence="11">
    <location>
        <begin position="434"/>
        <end position="453"/>
    </location>
</feature>
<evidence type="ECO:0000256" key="6">
    <source>
        <dbReference type="ARBA" id="ARBA00022692"/>
    </source>
</evidence>
<evidence type="ECO:0000256" key="7">
    <source>
        <dbReference type="ARBA" id="ARBA00022729"/>
    </source>
</evidence>
<keyword evidence="9 11" id="KW-1133">Transmembrane helix</keyword>
<accession>A0A7R9ERA1</accession>
<sequence length="603" mass="68796">MYIHLVFCGLIILVVKELRAANLVQINPGLVNKQVDRFVDLSSQLSKLSNKITLENTGKSAVKNFLFTVEPEFSAHLSFVHAQTGDSSKTPLQVQPIKVEGHESEPFWQIEIDALQPGKTITVDIEIAYTYVLSPHPAAITQNDKQLVRYSGNHYFYSPYATLKQSTTVTLNTRNIESYSKLKPVSQSENKINYGPYEKIPGFSVDTLTVHYENNSPFLSITKLERVIEVSHWGNIAVEETIDVKHNGAVLKGPFSRYEYQREAHSGVSSIKSFKTILPAAASDAYYRDEIGNISTSHMKVMSDSVELDLRPRFPLFGGWKTHYVIGYNVPSYEYLYNAGDDFLLKMRLVDHVFDDMVVDEVVTKIILPEGSHDIQLSTPYAVERLPDTLHFTYLDTTGRPVITLRKKNLVEHHIQDFDLQYTFPKTLMFQEPLLVVIAFYLLFILVIIYVRLDFSITKDEAGESRMRISGFCEKVLAHQDKRAEYYSLTDDQLAKLKSSKDVTAFQTAMKNINRDYKNETAHIVELVTKLKIDAPEIADKVLELQKLDTHLKELYVQVQSLYVDKLVPGKINRQQFLDLEGQLNKKKEDCVDKINALVKSLH</sequence>